<dbReference type="SUPFAM" id="SSF54593">
    <property type="entry name" value="Glyoxalase/Bleomycin resistance protein/Dihydroxybiphenyl dioxygenase"/>
    <property type="match status" value="1"/>
</dbReference>
<dbReference type="InterPro" id="IPR037523">
    <property type="entry name" value="VOC_core"/>
</dbReference>
<proteinExistence type="predicted"/>
<evidence type="ECO:0000259" key="1">
    <source>
        <dbReference type="PROSITE" id="PS51819"/>
    </source>
</evidence>
<dbReference type="RefSeq" id="WP_245875151.1">
    <property type="nucleotide sequence ID" value="NZ_KN293979.1"/>
</dbReference>
<feature type="domain" description="VOC" evidence="1">
    <location>
        <begin position="3"/>
        <end position="125"/>
    </location>
</feature>
<sequence>MTMIDHLSLGVADISAACGFYARLFEPLGINCLAAGDGFAAFGRDRIAFLLLPPFDGKPASAGNGAHVAFAAPSREAVDAAHAAGLSAGAGDEGAPGVRAAYPMPNVYAAYLRDPWGNKLEIVHAGFSASQDPA</sequence>
<organism evidence="2 3">
    <name type="scientific">Roseovarius mucosus DSM 17069</name>
    <dbReference type="NCBI Taxonomy" id="1288298"/>
    <lineage>
        <taxon>Bacteria</taxon>
        <taxon>Pseudomonadati</taxon>
        <taxon>Pseudomonadota</taxon>
        <taxon>Alphaproteobacteria</taxon>
        <taxon>Rhodobacterales</taxon>
        <taxon>Roseobacteraceae</taxon>
        <taxon>Roseovarius</taxon>
    </lineage>
</organism>
<dbReference type="InterPro" id="IPR029068">
    <property type="entry name" value="Glyas_Bleomycin-R_OHBP_Dase"/>
</dbReference>
<dbReference type="EMBL" id="AONH01000010">
    <property type="protein sequence ID" value="KGM88108.1"/>
    <property type="molecule type" value="Genomic_DNA"/>
</dbReference>
<reference evidence="2 3" key="1">
    <citation type="submission" date="2013-01" db="EMBL/GenBank/DDBJ databases">
        <authorList>
            <person name="Fiebig A."/>
            <person name="Goeker M."/>
            <person name="Klenk H.-P.P."/>
        </authorList>
    </citation>
    <scope>NUCLEOTIDE SEQUENCE [LARGE SCALE GENOMIC DNA]</scope>
    <source>
        <strain evidence="2 3">DSM 17069</strain>
    </source>
</reference>
<dbReference type="PROSITE" id="PS51819">
    <property type="entry name" value="VOC"/>
    <property type="match status" value="1"/>
</dbReference>
<dbReference type="eggNOG" id="COG0346">
    <property type="taxonomic scope" value="Bacteria"/>
</dbReference>
<dbReference type="InterPro" id="IPR004360">
    <property type="entry name" value="Glyas_Fos-R_dOase_dom"/>
</dbReference>
<dbReference type="Pfam" id="PF00903">
    <property type="entry name" value="Glyoxalase"/>
    <property type="match status" value="1"/>
</dbReference>
<gene>
    <name evidence="2" type="ORF">rosmuc_01802</name>
</gene>
<accession>A0A0A0HPV2</accession>
<dbReference type="PANTHER" id="PTHR35006:SF2">
    <property type="entry name" value="GLYOXALASE FAMILY PROTEIN (AFU_ORTHOLOGUE AFUA_5G14830)"/>
    <property type="match status" value="1"/>
</dbReference>
<dbReference type="STRING" id="215743.ROSMUCSMR3_00470"/>
<dbReference type="Gene3D" id="3.10.180.10">
    <property type="entry name" value="2,3-Dihydroxybiphenyl 1,2-Dioxygenase, domain 1"/>
    <property type="match status" value="1"/>
</dbReference>
<dbReference type="HOGENOM" id="CLU_046006_6_0_5"/>
<dbReference type="CDD" id="cd07262">
    <property type="entry name" value="VOC_like"/>
    <property type="match status" value="1"/>
</dbReference>
<name>A0A0A0HPV2_9RHOB</name>
<protein>
    <submittedName>
        <fullName evidence="2">Lactoylglutathione lyase</fullName>
    </submittedName>
</protein>
<dbReference type="PATRIC" id="fig|1288298.3.peg.1816"/>
<dbReference type="Proteomes" id="UP000030021">
    <property type="component" value="Unassembled WGS sequence"/>
</dbReference>
<evidence type="ECO:0000313" key="2">
    <source>
        <dbReference type="EMBL" id="KGM88108.1"/>
    </source>
</evidence>
<dbReference type="PANTHER" id="PTHR35006">
    <property type="entry name" value="GLYOXALASE FAMILY PROTEIN (AFU_ORTHOLOGUE AFUA_5G14830)"/>
    <property type="match status" value="1"/>
</dbReference>
<dbReference type="AlphaFoldDB" id="A0A0A0HPV2"/>
<dbReference type="GO" id="GO:0016829">
    <property type="term" value="F:lyase activity"/>
    <property type="evidence" value="ECO:0007669"/>
    <property type="project" value="UniProtKB-KW"/>
</dbReference>
<comment type="caution">
    <text evidence="2">The sequence shown here is derived from an EMBL/GenBank/DDBJ whole genome shotgun (WGS) entry which is preliminary data.</text>
</comment>
<evidence type="ECO:0000313" key="3">
    <source>
        <dbReference type="Proteomes" id="UP000030021"/>
    </source>
</evidence>
<keyword evidence="2" id="KW-0456">Lyase</keyword>